<organism evidence="1">
    <name type="scientific">hydrocarbon metagenome</name>
    <dbReference type="NCBI Taxonomy" id="938273"/>
    <lineage>
        <taxon>unclassified sequences</taxon>
        <taxon>metagenomes</taxon>
        <taxon>ecological metagenomes</taxon>
    </lineage>
</organism>
<proteinExistence type="predicted"/>
<dbReference type="EMBL" id="LNQE01001627">
    <property type="protein sequence ID" value="KUG14719.1"/>
    <property type="molecule type" value="Genomic_DNA"/>
</dbReference>
<reference evidence="1" key="1">
    <citation type="journal article" date="2015" name="Proc. Natl. Acad. Sci. U.S.A.">
        <title>Networks of energetic and metabolic interactions define dynamics in microbial communities.</title>
        <authorList>
            <person name="Embree M."/>
            <person name="Liu J.K."/>
            <person name="Al-Bassam M.M."/>
            <person name="Zengler K."/>
        </authorList>
    </citation>
    <scope>NUCLEOTIDE SEQUENCE</scope>
</reference>
<comment type="caution">
    <text evidence="1">The sequence shown here is derived from an EMBL/GenBank/DDBJ whole genome shotgun (WGS) entry which is preliminary data.</text>
</comment>
<evidence type="ECO:0000313" key="1">
    <source>
        <dbReference type="EMBL" id="KUG14719.1"/>
    </source>
</evidence>
<sequence length="52" mass="5812">MARKAKKCPHFTSRKRGKWTEMVCALPDGMVCPNPHCKANPDEQEPVEDAGD</sequence>
<dbReference type="AlphaFoldDB" id="A0A0W8F1G8"/>
<gene>
    <name evidence="1" type="ORF">ASZ90_015642</name>
</gene>
<accession>A0A0W8F1G8</accession>
<protein>
    <submittedName>
        <fullName evidence="1">Uncharacterized protein</fullName>
    </submittedName>
</protein>
<name>A0A0W8F1G8_9ZZZZ</name>